<dbReference type="Gene3D" id="3.40.50.300">
    <property type="entry name" value="P-loop containing nucleotide triphosphate hydrolases"/>
    <property type="match status" value="2"/>
</dbReference>
<gene>
    <name evidence="4" type="ORF">CCMP2556_LOCUS24129</name>
</gene>
<dbReference type="EMBL" id="CAXAMN010015681">
    <property type="protein sequence ID" value="CAK9046438.1"/>
    <property type="molecule type" value="Genomic_DNA"/>
</dbReference>
<feature type="compositionally biased region" description="Basic and acidic residues" evidence="2">
    <location>
        <begin position="2625"/>
        <end position="2635"/>
    </location>
</feature>
<keyword evidence="1" id="KW-0175">Coiled coil</keyword>
<feature type="compositionally biased region" description="Basic and acidic residues" evidence="2">
    <location>
        <begin position="760"/>
        <end position="776"/>
    </location>
</feature>
<evidence type="ECO:0000259" key="3">
    <source>
        <dbReference type="Pfam" id="PF08393"/>
    </source>
</evidence>
<dbReference type="SUPFAM" id="SSF52540">
    <property type="entry name" value="P-loop containing nucleoside triphosphate hydrolases"/>
    <property type="match status" value="1"/>
</dbReference>
<evidence type="ECO:0000256" key="1">
    <source>
        <dbReference type="SAM" id="Coils"/>
    </source>
</evidence>
<feature type="coiled-coil region" evidence="1">
    <location>
        <begin position="3291"/>
        <end position="3325"/>
    </location>
</feature>
<dbReference type="Gene3D" id="1.20.140.100">
    <property type="entry name" value="Dynein heavy chain, N-terminal domain 2"/>
    <property type="match status" value="1"/>
</dbReference>
<sequence length="4588" mass="511584">MRAALVWNDPGRASAVIRARETLAKSDQVTWLSVQLKVNEDEKVQSKLTSPPKLRRESGNIFSALVQELREQLVEQLRHHIALVNDAEWGVVQRWIIKEKTKDVRKAEARDEAAAWQLECAKRKLQQSPALAALFQQLYITSLALSVEKTATTLAQMFADTSHLMIRIMAMPVADDATGEAKLATSPNHSDVQAHLNALLDGVVAAAGRAPIVWQPGRPSDEVVVEDMIAEIMEQREKEDKYASAALQRSLAKSPSYRAAVSDLDAQLRRSFHLVERRLQAVQRQLDPMLLGQSAILSRLYLDRQGLFQQIQSVAVPLEGDAATGHVPAECQRDFTPLNSPFLADFTMFWLSRPQQMARQQLPEKISVLLMNLFYSLAKVIVSSKVNLQVAPLPPDLAACLSPDAYGRRADSALATIIAEAVEGRSAGCAALHTALALLVDGSGSFLELLRPQQLLRPELFLRTVQGTQYELSLVEGLCEWLADLQRVCEQWEQVVQNMRALSQCGPFALDVRYFSFIAEQTSPALLSLSVYATNIYGVNCGRRLWKDIYELVLRVQKPVETFEDMVSELELLSNVYENINVFRSERQQLTPLIAALASVTRSHLFTQRLPDVRAGRSISVEEMPERFMLGFQEQAEHDEKPSEESEEAQSDAQAARREQGRAHGVGHAYGGLSTGTMQFLCLKTDDVFQELQESLDQVLRTLPARSGPFQEMVREESLAVAEAAAATRQELEEQLAPSGALAIDARCSLTRVGANDMGAEDKEQQNSHRTTKEAKSSSLQLTAGGLSSFHDVDSALAGFEQRYRQLDSRNQLMNRFHFLSKSDPSTEPRPANQRMDELRNKLQELRVFWKAAQEWDKEVEKRLRQSPVLVCIADLQRQAHFTLRAVSQCPKDHQRLLRQRINAFRQVFRQLFMVQSIMCLNAKGDMSEREGRKVPLVPYSPPQAHVWSNLFDTPVNIKPRDFSANCFGFEENHQKGGDASGDAPGFDPNDTMTSLGRLLRAGVLDNHAKVARQYALASRESHEMRNLLCNVIAWAQERLPISTKGTGPVVPAAVLAEQLDSQARQLETALHRSRPYPQLFNRQDGEIASEQNPPSGDVFFLGGFYKNLAESWLRRLRLMRRNLGAFMECQQMWLKLSPLLKSQNVPQSSFKELQKADQIFQSLAQSMAANPETRACLEGVLGSADGLATEACKYFMDAYGVIRQDLQDLRSRCFRLFFLEDEVLFELWGSSANTETQQQIVSRCLPQLFPGWGTAIFAQQLDSAGSHRSASKRSQSKKGTVEIKSDLVITAVQPTGPALQLLEPVPLHLPVQEWLPTLEKAVAKSFASLLWEVSQVSGLQEMETWREKGSLEPSPAQSMPEHVAVTAERIRWTSMVDGASLPDGMDFLSSYVEHRVREEVARNTAVSKDACAGAALMLTLELRELLASAKEQRQEAQQLKFLRMAWRSSESLAVELKPLILEFAWELYGGDELICPPTERCYVELAQQLARDGGLTCPVLQSHLGSTVTRAFAACCGIACHQCFILEPSHVRFCTGAGLLGHWVILHGIQELEQTSREACLKFLSKFFQQLSQSLEFFRDKMIDDPRLTDLSSNLRFAKLPVGSMKVHGVPMIFEKSKLLRRDRGRSRSCCQFEVERLEAELPVARSQSCPARQRTQSTSSLDFEVKAEIFGGIPRTMHPAVALFVAPPAVGETTTSWCVLRNLSFPPADLTLYIHAGLIRIGILDMDAARMLTGAVSAFNTFSEASKSTGRKGRHPHIGPGEIRSICAFAASLRRAHKSQDVERGTKELDEQILCEAWLCAIGTQLDAGPEREMLWRCTVMSFSRSAHFEVHQQAFRQNLFNDTLMAQRVAKKDLSTRFYIRIADTLRQKFSFDFYNPMVVQKCIATTQALLNDRDVAVVGEAGAGKTDCIMTMLEAAEDFPDDLGQPLFPKVKLMRINTLAHDVEDALLVVSRAAAEAQRKRRTEEQDEKSREDIWLTLDGPMNPELFESVAGAMPLSIMGQNKPYLPKTRAYRIIVETDYLARLSPATASSLAVTYIDTERGPTWKDRAMAWVHRFVLTCPEYAKFLELTKELLMHLMDSILAFVLYYFHFNPSEISAAATEGEALDYRHQQTTCFLSCFTSLLVDPVVEKQLLAATEEGQEALEREVRLLIGMSSISAFGASLFTYQRPRFEKYIRENVLDPVHAITFPPLYDLYLDSRTGQFQAVGKMVHLTEPILEAHNICVATEEFVAFQLRLRRLLAINAPVLLAGTAGSGKSALLRYLHGCKSPSTAGLLRTCPDLGPEELQQALTLNLSEQGIAGVLAPGNEKRLVVFIDDLHLSSIATTSWRLQAVSSQYRGPGSSGQSRLGEWIRFGLESQGFKRMEDGHFVAFRDVSFLPSLLAPNSQSLEVCKRFTRHFFLAFMEIPSEASIQKIFSTILTMNLTAGIPEEVMQNLTRNFWPMRLHPNVEIDTPGQKLAAQLLQATLAVWAETDLASKQRLHGMARVFWDVAHAFSRVPIEELHSQVEVGYLWAFVMRTSVLDALLLPEAASHRRRIYGAVARSCAGHFGLLLGGKAGLEDSDLQALELDSLAFSAISDGQAQATLQLATPGVRSLRRVNLAEARDGVLKRIGSHAYVSLREEPPEEKVTPSHTSQESDEGLDFEDSEEEREHPSREGEGGDSNEFSIDRKFKSQTGEDTEQAAPDPVSLAMCKELLTIDNEASLMWLLEEQTLCSLLRMCHILTSYPITCLVGGWTHLPLLGLAGKLLAGSSGGELHFCTGVTAESLERELLKTPVVLQQSRRKPQKVKAAQKKVEGGLRLLTISEEDFPASAPEAYLEREQRRFFRLGGGALGDERTPVCAKNGEVVEEEGQKRLVVICRSPASLQELYTRCGFLRQTLVATFHVLPPLSLQQVALVYLGNKLTSRIDLSALPKPQKKLIMHKSFFRGVQGARASIKKSTAKPTTTDDGQIWQQQLFIPLAKIVESLHLRIRDVMAVELGRDVALEFCSASRFSIFVQSIARLAMHHRSVQNHRGTMHESVRNRLKSLEKFLLDLDTKLRSMHVSLRLLAEESRRLLSRSAREHELQTQAKHSLAKVRERKHVVQSHIAAVDARHGNDLEKALGRANSSLRQLKQLERSHFESLAEYQHLPVPLVRALGAAKAVLLHICEEETEELNVPIFRRMAIPSHAQMAAVAAAGGAVGTPKVSKPPTRSETFAWAKLLAEPKSLDFFSAWDGNQPLPGWLAEVLQRFLISPDCHSSNLWSMSPAASRLSQWLHARLECHRVLMRMEDDRQSMGDLSTQLQEVTVAVATAEAELQRAAKTLERLEAAHAETVQQRQVLLRSEAVLQRQSARATRVLEIAAPRRRECEVVVPLLREAEESPEQWGAILTIGVLSCYGASFSHHLRQAIMKELHQVLQEGGVPTPSNLFTSAELGNFFPQSFVRKAVQAWPSSQQLQGAVAMEASGSLCTLMLDPFGSALEWLKELHTQRNPVASGGGDRTEFDKHLQRLMESRGIAQEHGDGDVLDDSENEWEDVPQAKATDQDCVQPLLCSGSETPEALTSKLQHCMLEGSIMIIELDDLSNLRGFVGTLLVLLSGSNAPSVRLTTERHSVLFHLSQRFTRALAINAGDASTHSVECMESEELRVRVFSMLQRLEAALPMVHYRFHLYVMAPRCPWSRSLWGPAKIKQAEQLMRVPSAIWSTCSIISMDPLPAHPAQAFLPSFIYAKEAPNAARKRQDQQLVLMAQETRLLVSEELILHLLGKMENSDMQSDKVVRPLQKFHACASRLARSVSMGLQERQQRRKAEKKFLPLASTVALLQAALIDSELATEAVKGLFTPVDITKDRTKDLVRDVNKEVDGFAMRPLVLQALLQHQLKLHSSAKDAVSELMEIVVCALGPSQGSLFRLFLLLESREQGLSSLWHSMVTAMTNKVLTLDTSKTERRQSTGTVKTSEVALSASGDGGSSEEDEKSSDDTDDEDEDSDSDSDSDTDSENQAGEEDGQGEDGQGEEDEVDDFMEDDLLEVVPAAKILSIAMMRRIKEMWNAVKATVPMVHPKRTAKQQLARLPSKTPLLVPFDALPLLQSLAKSLSVKVQEISLMEQLQSGLDGWLFYDLAECKDFRELEAMLVSHLEGTRRKKTGRRGAKVQDLIAGQAVAVALFREMLEGQDQPYKEPTRWILYCSAETVEIPKSILRFCFCIQNVMTFFGIGENIDLAHLPSSLVDDLDLQATARQAFELVGRWGLVSSPLLREALGYIAQRHPLLTVCSSFTDEKQSNHLLSSMVVSIKAAGLQHLSFLNRASLTDWVEEELIMHALPWTQERWIGSVLQSFSPTLTYRSDGETYRVLGALSMKISEFLQLLASALLTLDSPFWLRLELNRAIRALQDARRECIACHAALAGDASWTSQLYAVYKSAQLGMAYWANRPLASWLNTWSEHTNFLADWDPKSPLDSKPFRLASVNDISTVLSSYYREGGPHYLWLEEVSARERGSSPDAERQTIQLLVEGLQLVGAGWDDGLLVHGGHYEGELPPVVIRLCPGRAPTSEADAWYLCPVVVASQDAFGADLLARPVAHVYVRTSSNAALCALHGVRLVCFA</sequence>
<name>A0ABP0M4M0_9DINO</name>
<evidence type="ECO:0000256" key="2">
    <source>
        <dbReference type="SAM" id="MobiDB-lite"/>
    </source>
</evidence>
<dbReference type="Gene3D" id="1.20.920.30">
    <property type="match status" value="1"/>
</dbReference>
<feature type="region of interest" description="Disordered" evidence="2">
    <location>
        <begin position="3928"/>
        <end position="4004"/>
    </location>
</feature>
<keyword evidence="5" id="KW-1185">Reference proteome</keyword>
<dbReference type="Pfam" id="PF12775">
    <property type="entry name" value="AAA_7"/>
    <property type="match status" value="1"/>
</dbReference>
<evidence type="ECO:0000313" key="5">
    <source>
        <dbReference type="Proteomes" id="UP001642484"/>
    </source>
</evidence>
<feature type="compositionally biased region" description="Acidic residues" evidence="2">
    <location>
        <begin position="3956"/>
        <end position="4004"/>
    </location>
</feature>
<reference evidence="4 5" key="1">
    <citation type="submission" date="2024-02" db="EMBL/GenBank/DDBJ databases">
        <authorList>
            <person name="Chen Y."/>
            <person name="Shah S."/>
            <person name="Dougan E. K."/>
            <person name="Thang M."/>
            <person name="Chan C."/>
        </authorList>
    </citation>
    <scope>NUCLEOTIDE SEQUENCE [LARGE SCALE GENOMIC DNA]</scope>
</reference>
<proteinExistence type="predicted"/>
<dbReference type="InterPro" id="IPR042222">
    <property type="entry name" value="Dynein_2_N"/>
</dbReference>
<feature type="compositionally biased region" description="Basic and acidic residues" evidence="2">
    <location>
        <begin position="2655"/>
        <end position="2664"/>
    </location>
</feature>
<feature type="compositionally biased region" description="Basic and acidic residues" evidence="2">
    <location>
        <begin position="635"/>
        <end position="644"/>
    </location>
</feature>
<comment type="caution">
    <text evidence="4">The sequence shown here is derived from an EMBL/GenBank/DDBJ whole genome shotgun (WGS) entry which is preliminary data.</text>
</comment>
<evidence type="ECO:0000313" key="4">
    <source>
        <dbReference type="EMBL" id="CAK9046438.1"/>
    </source>
</evidence>
<feature type="region of interest" description="Disordered" evidence="2">
    <location>
        <begin position="758"/>
        <end position="781"/>
    </location>
</feature>
<feature type="compositionally biased region" description="Acidic residues" evidence="2">
    <location>
        <begin position="2642"/>
        <end position="2654"/>
    </location>
</feature>
<organism evidence="4 5">
    <name type="scientific">Durusdinium trenchii</name>
    <dbReference type="NCBI Taxonomy" id="1381693"/>
    <lineage>
        <taxon>Eukaryota</taxon>
        <taxon>Sar</taxon>
        <taxon>Alveolata</taxon>
        <taxon>Dinophyceae</taxon>
        <taxon>Suessiales</taxon>
        <taxon>Symbiodiniaceae</taxon>
        <taxon>Durusdinium</taxon>
    </lineage>
</organism>
<feature type="region of interest" description="Disordered" evidence="2">
    <location>
        <begin position="2624"/>
        <end position="2672"/>
    </location>
</feature>
<dbReference type="Proteomes" id="UP001642484">
    <property type="component" value="Unassembled WGS sequence"/>
</dbReference>
<accession>A0ABP0M4M0</accession>
<protein>
    <recommendedName>
        <fullName evidence="3">Dynein heavy chain linker domain-containing protein</fullName>
    </recommendedName>
</protein>
<dbReference type="PANTHER" id="PTHR10676">
    <property type="entry name" value="DYNEIN HEAVY CHAIN FAMILY PROTEIN"/>
    <property type="match status" value="1"/>
</dbReference>
<dbReference type="InterPro" id="IPR027417">
    <property type="entry name" value="P-loop_NTPase"/>
</dbReference>
<dbReference type="Gene3D" id="1.20.920.20">
    <property type="match status" value="1"/>
</dbReference>
<dbReference type="Pfam" id="PF08393">
    <property type="entry name" value="DHC_N2"/>
    <property type="match status" value="1"/>
</dbReference>
<feature type="domain" description="Dynein heavy chain linker" evidence="3">
    <location>
        <begin position="1106"/>
        <end position="1331"/>
    </location>
</feature>
<dbReference type="InterPro" id="IPR026983">
    <property type="entry name" value="DHC"/>
</dbReference>
<feature type="region of interest" description="Disordered" evidence="2">
    <location>
        <begin position="635"/>
        <end position="669"/>
    </location>
</feature>
<dbReference type="InterPro" id="IPR013602">
    <property type="entry name" value="Dynein_heavy_linker"/>
</dbReference>